<feature type="transmembrane region" description="Helical" evidence="7">
    <location>
        <begin position="151"/>
        <end position="170"/>
    </location>
</feature>
<dbReference type="PANTHER" id="PTHR30477:SF13">
    <property type="entry name" value="IRON TRANSPORT SYSTEM MEMBRANE PROTEIN HI_0360-RELATED"/>
    <property type="match status" value="1"/>
</dbReference>
<dbReference type="Gene3D" id="1.10.3470.10">
    <property type="entry name" value="ABC transporter involved in vitamin B12 uptake, BtuC"/>
    <property type="match status" value="1"/>
</dbReference>
<dbReference type="Pfam" id="PF00950">
    <property type="entry name" value="ABC-3"/>
    <property type="match status" value="1"/>
</dbReference>
<name>A0ABU7MZV9_9ACTN</name>
<keyword evidence="5 7" id="KW-0472">Membrane</keyword>
<feature type="transmembrane region" description="Helical" evidence="7">
    <location>
        <begin position="36"/>
        <end position="54"/>
    </location>
</feature>
<dbReference type="PANTHER" id="PTHR30477">
    <property type="entry name" value="ABC-TRANSPORTER METAL-BINDING PROTEIN"/>
    <property type="match status" value="1"/>
</dbReference>
<comment type="similarity">
    <text evidence="2 6">Belongs to the ABC-3 integral membrane protein family.</text>
</comment>
<protein>
    <submittedName>
        <fullName evidence="8">Metal ABC transporter permease</fullName>
    </submittedName>
</protein>
<evidence type="ECO:0000256" key="6">
    <source>
        <dbReference type="RuleBase" id="RU003943"/>
    </source>
</evidence>
<keyword evidence="3 6" id="KW-0812">Transmembrane</keyword>
<reference evidence="8 9" key="1">
    <citation type="submission" date="2024-01" db="EMBL/GenBank/DDBJ databases">
        <title>Draft genome sequence of Gordonia sp. PKS22-38.</title>
        <authorList>
            <person name="Suphannarot A."/>
            <person name="Mingma R."/>
        </authorList>
    </citation>
    <scope>NUCLEOTIDE SEQUENCE [LARGE SCALE GENOMIC DNA]</scope>
    <source>
        <strain evidence="8 9">PKS22-38</strain>
    </source>
</reference>
<evidence type="ECO:0000256" key="2">
    <source>
        <dbReference type="ARBA" id="ARBA00008034"/>
    </source>
</evidence>
<proteinExistence type="inferred from homology"/>
<feature type="transmembrane region" description="Helical" evidence="7">
    <location>
        <begin position="209"/>
        <end position="231"/>
    </location>
</feature>
<gene>
    <name evidence="8" type="ORF">V1Y59_22425</name>
</gene>
<evidence type="ECO:0000313" key="8">
    <source>
        <dbReference type="EMBL" id="MEE4025857.1"/>
    </source>
</evidence>
<evidence type="ECO:0000256" key="4">
    <source>
        <dbReference type="ARBA" id="ARBA00022989"/>
    </source>
</evidence>
<dbReference type="SUPFAM" id="SSF81345">
    <property type="entry name" value="ABC transporter involved in vitamin B12 uptake, BtuC"/>
    <property type="match status" value="1"/>
</dbReference>
<feature type="transmembrane region" description="Helical" evidence="7">
    <location>
        <begin position="238"/>
        <end position="258"/>
    </location>
</feature>
<evidence type="ECO:0000256" key="1">
    <source>
        <dbReference type="ARBA" id="ARBA00004141"/>
    </source>
</evidence>
<comment type="caution">
    <text evidence="8">The sequence shown here is derived from an EMBL/GenBank/DDBJ whole genome shotgun (WGS) entry which is preliminary data.</text>
</comment>
<dbReference type="Proteomes" id="UP001335729">
    <property type="component" value="Unassembled WGS sequence"/>
</dbReference>
<accession>A0ABU7MZV9</accession>
<comment type="subcellular location">
    <subcellularLocation>
        <location evidence="6">Cell membrane</location>
        <topology evidence="6">Multi-pass membrane protein</topology>
    </subcellularLocation>
    <subcellularLocation>
        <location evidence="1">Membrane</location>
        <topology evidence="1">Multi-pass membrane protein</topology>
    </subcellularLocation>
</comment>
<evidence type="ECO:0000256" key="3">
    <source>
        <dbReference type="ARBA" id="ARBA00022692"/>
    </source>
</evidence>
<feature type="transmembrane region" description="Helical" evidence="7">
    <location>
        <begin position="182"/>
        <end position="203"/>
    </location>
</feature>
<dbReference type="InterPro" id="IPR037294">
    <property type="entry name" value="ABC_BtuC-like"/>
</dbReference>
<dbReference type="EMBL" id="JAZDUE010000025">
    <property type="protein sequence ID" value="MEE4025857.1"/>
    <property type="molecule type" value="Genomic_DNA"/>
</dbReference>
<feature type="transmembrane region" description="Helical" evidence="7">
    <location>
        <begin position="111"/>
        <end position="131"/>
    </location>
</feature>
<feature type="transmembrane region" description="Helical" evidence="7">
    <location>
        <begin position="74"/>
        <end position="99"/>
    </location>
</feature>
<feature type="transmembrane region" description="Helical" evidence="7">
    <location>
        <begin position="264"/>
        <end position="283"/>
    </location>
</feature>
<keyword evidence="6" id="KW-0813">Transport</keyword>
<sequence length="291" mass="29695">MTLAQPLAAADIELSSFWDLSATADLLSRDFVQQSLLAIALLGLLGGLLGPLIVARQMSFAVHGVSELSVTGAAAALLLGVGINVGGVIGAVIAASVFGYMGNRARERDSVIGVVMAFGLGLGVLFLALYGSARTGFAMLTGQVVSVGTDGLTAVAITTVVVLAVMAVIYRPLLFASLDPRLAAASGVPLRTLSVVFAVLMGLACAQGVQIIGALLVMSLMITPAAAAARLTANPTTAVIVSIVFAEVAAVGGLIMSLAPGLPVSVFVTTISFVIYVICRWAGHRRQFVTR</sequence>
<dbReference type="RefSeq" id="WP_330507254.1">
    <property type="nucleotide sequence ID" value="NZ_JAZDUE010000025.1"/>
</dbReference>
<keyword evidence="9" id="KW-1185">Reference proteome</keyword>
<dbReference type="InterPro" id="IPR001626">
    <property type="entry name" value="ABC_TroCD"/>
</dbReference>
<organism evidence="8 9">
    <name type="scientific">Gordonia prachuapensis</name>
    <dbReference type="NCBI Taxonomy" id="3115651"/>
    <lineage>
        <taxon>Bacteria</taxon>
        <taxon>Bacillati</taxon>
        <taxon>Actinomycetota</taxon>
        <taxon>Actinomycetes</taxon>
        <taxon>Mycobacteriales</taxon>
        <taxon>Gordoniaceae</taxon>
        <taxon>Gordonia</taxon>
    </lineage>
</organism>
<keyword evidence="4 7" id="KW-1133">Transmembrane helix</keyword>
<evidence type="ECO:0000256" key="7">
    <source>
        <dbReference type="SAM" id="Phobius"/>
    </source>
</evidence>
<evidence type="ECO:0000313" key="9">
    <source>
        <dbReference type="Proteomes" id="UP001335729"/>
    </source>
</evidence>
<evidence type="ECO:0000256" key="5">
    <source>
        <dbReference type="ARBA" id="ARBA00023136"/>
    </source>
</evidence>